<keyword evidence="1" id="KW-0812">Transmembrane</keyword>
<organism evidence="2 3">
    <name type="scientific">Dendrobium nobile</name>
    <name type="common">Orchid</name>
    <dbReference type="NCBI Taxonomy" id="94219"/>
    <lineage>
        <taxon>Eukaryota</taxon>
        <taxon>Viridiplantae</taxon>
        <taxon>Streptophyta</taxon>
        <taxon>Embryophyta</taxon>
        <taxon>Tracheophyta</taxon>
        <taxon>Spermatophyta</taxon>
        <taxon>Magnoliopsida</taxon>
        <taxon>Liliopsida</taxon>
        <taxon>Asparagales</taxon>
        <taxon>Orchidaceae</taxon>
        <taxon>Epidendroideae</taxon>
        <taxon>Malaxideae</taxon>
        <taxon>Dendrobiinae</taxon>
        <taxon>Dendrobium</taxon>
    </lineage>
</organism>
<evidence type="ECO:0000313" key="2">
    <source>
        <dbReference type="EMBL" id="KAI0510305.1"/>
    </source>
</evidence>
<keyword evidence="3" id="KW-1185">Reference proteome</keyword>
<comment type="caution">
    <text evidence="2">The sequence shown here is derived from an EMBL/GenBank/DDBJ whole genome shotgun (WGS) entry which is preliminary data.</text>
</comment>
<gene>
    <name evidence="2" type="ORF">KFK09_010906</name>
</gene>
<dbReference type="EMBL" id="JAGYWB010000009">
    <property type="protein sequence ID" value="KAI0510305.1"/>
    <property type="molecule type" value="Genomic_DNA"/>
</dbReference>
<accession>A0A8T3BED5</accession>
<keyword evidence="1" id="KW-0472">Membrane</keyword>
<dbReference type="AlphaFoldDB" id="A0A8T3BED5"/>
<dbReference type="Proteomes" id="UP000829196">
    <property type="component" value="Unassembled WGS sequence"/>
</dbReference>
<protein>
    <submittedName>
        <fullName evidence="2">Uncharacterized protein</fullName>
    </submittedName>
</protein>
<feature type="transmembrane region" description="Helical" evidence="1">
    <location>
        <begin position="25"/>
        <end position="46"/>
    </location>
</feature>
<reference evidence="2" key="1">
    <citation type="journal article" date="2022" name="Front. Genet.">
        <title>Chromosome-Scale Assembly of the Dendrobium nobile Genome Provides Insights Into the Molecular Mechanism of the Biosynthesis of the Medicinal Active Ingredient of Dendrobium.</title>
        <authorList>
            <person name="Xu Q."/>
            <person name="Niu S.-C."/>
            <person name="Li K.-L."/>
            <person name="Zheng P.-J."/>
            <person name="Zhang X.-J."/>
            <person name="Jia Y."/>
            <person name="Liu Y."/>
            <person name="Niu Y.-X."/>
            <person name="Yu L.-H."/>
            <person name="Chen D.-F."/>
            <person name="Zhang G.-Q."/>
        </authorList>
    </citation>
    <scope>NUCLEOTIDE SEQUENCE</scope>
    <source>
        <tissue evidence="2">Leaf</tissue>
    </source>
</reference>
<evidence type="ECO:0000313" key="3">
    <source>
        <dbReference type="Proteomes" id="UP000829196"/>
    </source>
</evidence>
<name>A0A8T3BED5_DENNO</name>
<sequence>MFIKDHLGLLFEHTFLPYFMNSLQYFWACYLNIFFSIHLELLNACVPLPKRKKAVLAETSHKQSNHYALKENIDLEILVDPLATSGRLKLSQQDMETASPVILVEGFKENNSPKMVVATHSCDLEIYGAF</sequence>
<proteinExistence type="predicted"/>
<evidence type="ECO:0000256" key="1">
    <source>
        <dbReference type="SAM" id="Phobius"/>
    </source>
</evidence>
<keyword evidence="1" id="KW-1133">Transmembrane helix</keyword>